<reference evidence="2" key="1">
    <citation type="submission" date="2015-08" db="EMBL/GenBank/DDBJ databases">
        <title>Genome sequence of the strict anaerobe Clostridium homopropionicum LuHBu1 (DSM 5847T).</title>
        <authorList>
            <person name="Poehlein A."/>
            <person name="Beck M."/>
            <person name="Schiel-Bengelsdorf B."/>
            <person name="Bengelsdorf F.R."/>
            <person name="Daniel R."/>
            <person name="Duerre P."/>
        </authorList>
    </citation>
    <scope>NUCLEOTIDE SEQUENCE [LARGE SCALE GENOMIC DNA]</scope>
    <source>
        <strain evidence="2">DSM 5847</strain>
    </source>
</reference>
<protein>
    <submittedName>
        <fullName evidence="1">Uncharacterized protein</fullName>
    </submittedName>
</protein>
<keyword evidence="2" id="KW-1185">Reference proteome</keyword>
<dbReference type="PATRIC" id="fig|1121318.3.peg.1255"/>
<dbReference type="AlphaFoldDB" id="A0A0L6ZBJ0"/>
<proteinExistence type="predicted"/>
<evidence type="ECO:0000313" key="1">
    <source>
        <dbReference type="EMBL" id="KOA20331.1"/>
    </source>
</evidence>
<accession>A0A0L6ZBJ0</accession>
<dbReference type="EMBL" id="LHUR01000016">
    <property type="protein sequence ID" value="KOA20331.1"/>
    <property type="molecule type" value="Genomic_DNA"/>
</dbReference>
<dbReference type="Proteomes" id="UP000037043">
    <property type="component" value="Unassembled WGS sequence"/>
</dbReference>
<comment type="caution">
    <text evidence="1">The sequence shown here is derived from an EMBL/GenBank/DDBJ whole genome shotgun (WGS) entry which is preliminary data.</text>
</comment>
<name>A0A0L6ZBJ0_9CLOT</name>
<gene>
    <name evidence="1" type="ORF">CLHOM_12430</name>
</gene>
<organism evidence="1 2">
    <name type="scientific">Clostridium homopropionicum DSM 5847</name>
    <dbReference type="NCBI Taxonomy" id="1121318"/>
    <lineage>
        <taxon>Bacteria</taxon>
        <taxon>Bacillati</taxon>
        <taxon>Bacillota</taxon>
        <taxon>Clostridia</taxon>
        <taxon>Eubacteriales</taxon>
        <taxon>Clostridiaceae</taxon>
        <taxon>Clostridium</taxon>
    </lineage>
</organism>
<dbReference type="STRING" id="36844.SAMN04488501_12516"/>
<sequence length="116" mass="13623">MFKDFIINLLVTKKTYKEILLALEKKGVKYSYSAFAKYANTLKREGLPETSTTIKSYIFTRFNLMKLFWNFENAATNVFKLLDYALEDFPIIEDIFMAIDTLKEVYECKDSGKLKE</sequence>
<evidence type="ECO:0000313" key="2">
    <source>
        <dbReference type="Proteomes" id="UP000037043"/>
    </source>
</evidence>